<keyword evidence="1" id="KW-0175">Coiled coil</keyword>
<evidence type="ECO:0000256" key="1">
    <source>
        <dbReference type="SAM" id="Coils"/>
    </source>
</evidence>
<evidence type="ECO:0000313" key="3">
    <source>
        <dbReference type="EMBL" id="KAG2391812.1"/>
    </source>
</evidence>
<dbReference type="GeneID" id="68105750"/>
<sequence length="881" mass="103058">MMTSMRNAGYDSPSKPKINILEALMSHGGDGSSSSSNSTTPLPIKTQVSAALNTDLLSPPNSPKKDFERRRKKTLAPSLPTFQKNEELNTLLTTINKTNDISITLDDSKQIVKIDNDVYVKMEYANAQVEDLMQQFSKAKQEFKESTQRLQMEYEKMDKEKMEQIAAFIEDFNFKYSSMQKRYQDALSKKYKDKIEELAQKVENYSKERDDLKSKIEHETNKFYEDLKDILTHYHTHIDGIRQKCEKEYAVSVQTCQKNFEHDLKKATEKFTAQEKEYFAKYAIHKKLFFGLLTYLREVTDLKAKLEVELKKQTTKLEIVNKKARKTENDLLNQISDLHKSIEQGKKVLTSKSVNTDLTSQEMDKQDRLHLTNVQERNCKIEALQEELSKCKLEIVSYRTEIDASKEQYQQCERTLTELRKQLEAQSATEMKLQKILQEEKEKREKTQSLLDEAPTREQISNLSRTLEEREDEISQLKAFIIERDQKITTLDTKLEQLRLNTTMNAPITKEALEMVEAIKNKAHATNQEKDRLAEENSRLVIQLEQAKIELEKQAKELVDIQFGQKERERDYERLKQIHKEELEKIEQEVQQKNEQFQRATEELKCKTKEQSHKISTLQEELEQQLNVVRSIEQRNTDLENKIVLLSISLSQSKEAEEKSKEQLQACNTDLQNMLVHFEVERQSFAQERQELSLQNLKLTETLEEKEKKIRLLQDELASQTSLTEKTVDMNDLSQIQKLFSNLSRQIRTLKAEADLRDTVYKEDCMQLKEKSAQLEKEISLWKEKYQTLLANSHFSNFDGNNTSLLEENTKLSIENKKLLYANRTLIAKVAGYASSSKWEELYREEQQKTEKLLEQCKNFVLKISKLEDENSNLKKGSRNL</sequence>
<organism evidence="3 4">
    <name type="scientific">Naegleria lovaniensis</name>
    <name type="common">Amoeba</name>
    <dbReference type="NCBI Taxonomy" id="51637"/>
    <lineage>
        <taxon>Eukaryota</taxon>
        <taxon>Discoba</taxon>
        <taxon>Heterolobosea</taxon>
        <taxon>Tetramitia</taxon>
        <taxon>Eutetramitia</taxon>
        <taxon>Vahlkampfiidae</taxon>
        <taxon>Naegleria</taxon>
    </lineage>
</organism>
<protein>
    <submittedName>
        <fullName evidence="3">Uncharacterized protein</fullName>
    </submittedName>
</protein>
<name>A0AA88H1S1_NAELO</name>
<dbReference type="EMBL" id="PYSW02000006">
    <property type="protein sequence ID" value="KAG2391812.1"/>
    <property type="molecule type" value="Genomic_DNA"/>
</dbReference>
<feature type="coiled-coil region" evidence="1">
    <location>
        <begin position="257"/>
        <end position="330"/>
    </location>
</feature>
<keyword evidence="4" id="KW-1185">Reference proteome</keyword>
<feature type="region of interest" description="Disordered" evidence="2">
    <location>
        <begin position="51"/>
        <end position="74"/>
    </location>
</feature>
<feature type="coiled-coil region" evidence="1">
    <location>
        <begin position="374"/>
        <end position="429"/>
    </location>
</feature>
<dbReference type="RefSeq" id="XP_044553706.1">
    <property type="nucleotide sequence ID" value="XM_044689157.1"/>
</dbReference>
<comment type="caution">
    <text evidence="3">The sequence shown here is derived from an EMBL/GenBank/DDBJ whole genome shotgun (WGS) entry which is preliminary data.</text>
</comment>
<dbReference type="Proteomes" id="UP000816034">
    <property type="component" value="Unassembled WGS sequence"/>
</dbReference>
<feature type="coiled-coil region" evidence="1">
    <location>
        <begin position="516"/>
        <end position="642"/>
    </location>
</feature>
<reference evidence="3 4" key="1">
    <citation type="journal article" date="2018" name="BMC Genomics">
        <title>The genome of Naegleria lovaniensis, the basis for a comparative approach to unravel pathogenicity factors of the human pathogenic amoeba N. fowleri.</title>
        <authorList>
            <person name="Liechti N."/>
            <person name="Schurch N."/>
            <person name="Bruggmann R."/>
            <person name="Wittwer M."/>
        </authorList>
    </citation>
    <scope>NUCLEOTIDE SEQUENCE [LARGE SCALE GENOMIC DNA]</scope>
    <source>
        <strain evidence="3 4">ATCC 30569</strain>
    </source>
</reference>
<evidence type="ECO:0000313" key="4">
    <source>
        <dbReference type="Proteomes" id="UP000816034"/>
    </source>
</evidence>
<proteinExistence type="predicted"/>
<feature type="coiled-coil region" evidence="1">
    <location>
        <begin position="689"/>
        <end position="792"/>
    </location>
</feature>
<accession>A0AA88H1S1</accession>
<feature type="coiled-coil region" evidence="1">
    <location>
        <begin position="122"/>
        <end position="160"/>
    </location>
</feature>
<evidence type="ECO:0000256" key="2">
    <source>
        <dbReference type="SAM" id="MobiDB-lite"/>
    </source>
</evidence>
<feature type="coiled-coil region" evidence="1">
    <location>
        <begin position="188"/>
        <end position="222"/>
    </location>
</feature>
<dbReference type="AlphaFoldDB" id="A0AA88H1S1"/>
<gene>
    <name evidence="3" type="ORF">C9374_013297</name>
</gene>